<keyword evidence="8" id="KW-0675">Receptor</keyword>
<evidence type="ECO:0000256" key="6">
    <source>
        <dbReference type="ARBA" id="ARBA00023125"/>
    </source>
</evidence>
<evidence type="ECO:0000256" key="5">
    <source>
        <dbReference type="ARBA" id="ARBA00023015"/>
    </source>
</evidence>
<dbReference type="PRINTS" id="PR00047">
    <property type="entry name" value="STROIDFINGER"/>
</dbReference>
<dbReference type="InterPro" id="IPR001628">
    <property type="entry name" value="Znf_hrmn_rcpt"/>
</dbReference>
<keyword evidence="4" id="KW-0862">Zinc</keyword>
<keyword evidence="13" id="KW-1185">Reference proteome</keyword>
<accession>A0ABQ9I893</accession>
<dbReference type="SUPFAM" id="SSF57903">
    <property type="entry name" value="FYVE/PHD zinc finger"/>
    <property type="match status" value="1"/>
</dbReference>
<dbReference type="SUPFAM" id="SSF57716">
    <property type="entry name" value="Glucocorticoid receptor-like (DNA-binding domain)"/>
    <property type="match status" value="1"/>
</dbReference>
<keyword evidence="7" id="KW-0804">Transcription</keyword>
<evidence type="ECO:0000256" key="7">
    <source>
        <dbReference type="ARBA" id="ARBA00023163"/>
    </source>
</evidence>
<feature type="domain" description="Nuclear receptor" evidence="11">
    <location>
        <begin position="7"/>
        <end position="95"/>
    </location>
</feature>
<dbReference type="PANTHER" id="PTHR24083">
    <property type="entry name" value="NUCLEAR HORMONE RECEPTOR"/>
    <property type="match status" value="1"/>
</dbReference>
<evidence type="ECO:0000256" key="9">
    <source>
        <dbReference type="ARBA" id="ARBA00023242"/>
    </source>
</evidence>
<feature type="compositionally biased region" description="Basic residues" evidence="10">
    <location>
        <begin position="1586"/>
        <end position="1596"/>
    </location>
</feature>
<protein>
    <recommendedName>
        <fullName evidence="11">Nuclear receptor domain-containing protein</fullName>
    </recommendedName>
</protein>
<evidence type="ECO:0000256" key="10">
    <source>
        <dbReference type="SAM" id="MobiDB-lite"/>
    </source>
</evidence>
<feature type="region of interest" description="Disordered" evidence="10">
    <location>
        <begin position="1586"/>
        <end position="1614"/>
    </location>
</feature>
<evidence type="ECO:0000256" key="8">
    <source>
        <dbReference type="ARBA" id="ARBA00023170"/>
    </source>
</evidence>
<dbReference type="InterPro" id="IPR011011">
    <property type="entry name" value="Znf_FYVE_PHD"/>
</dbReference>
<dbReference type="CDD" id="cd06956">
    <property type="entry name" value="NR_DBD_RXR"/>
    <property type="match status" value="1"/>
</dbReference>
<keyword evidence="2" id="KW-0479">Metal-binding</keyword>
<dbReference type="SMART" id="SM00399">
    <property type="entry name" value="ZnF_C4"/>
    <property type="match status" value="1"/>
</dbReference>
<feature type="compositionally biased region" description="Low complexity" evidence="10">
    <location>
        <begin position="1604"/>
        <end position="1613"/>
    </location>
</feature>
<evidence type="ECO:0000313" key="12">
    <source>
        <dbReference type="EMBL" id="KAJ8892856.1"/>
    </source>
</evidence>
<dbReference type="PROSITE" id="PS51030">
    <property type="entry name" value="NUCLEAR_REC_DBD_2"/>
    <property type="match status" value="1"/>
</dbReference>
<keyword evidence="6" id="KW-0238">DNA-binding</keyword>
<evidence type="ECO:0000259" key="11">
    <source>
        <dbReference type="PROSITE" id="PS51030"/>
    </source>
</evidence>
<comment type="caution">
    <text evidence="12">The sequence shown here is derived from an EMBL/GenBank/DDBJ whole genome shotgun (WGS) entry which is preliminary data.</text>
</comment>
<evidence type="ECO:0000256" key="4">
    <source>
        <dbReference type="ARBA" id="ARBA00022833"/>
    </source>
</evidence>
<sequence length="2232" mass="248285">MEFVQTEQACRMVSHLAELLCSEQLAYHMFPPLIPLAWHCEGCKGFFKRTVRKDLSYACREEKNCIIDKRQRNRCQYCRYQKCLAMGMKREAVQGWLVSSWSPSGVCPPVGLHVHLPFHPVNSSGWLGAPWCRMGKGLQSYTPFYQEWNAVKLYCSEDHIMPMVDWPSPCNLGNAYHLNLNTGWIEEETAVCGMASFGLGGAGGSNDIALGLVKHYDISAGELWSNLSTTYTNLVYMKVSQALPSDYQIQEGLSRLPYPPHPLITPPLHHPSPTLMHKIGQTKSYTRNYRTRYLHYPQNRSGTVSLWKLAAFCIRRVPTGHAQVLKTLTLCMLRTCVALISWFILLHGNYSYPDQLYTKFCTSNYNSMHTKCSWFKLCNLTMHEIRWRHLLQSPIPESTDKNPLFPPPIRLAGRTSLEHLIILHFKLDVLGFYPKFLPKSYSAIPSHLPHGSTSSTSTPLHSSQRRPLLSDPSPRRASRRRGECHRHANSSTVIQQRRRALRLARFVSSPPVCEDSLSSTARSRARTSYCLGISSSLLPASGLQKAASTPTAAWTRLILTADRPGTAHLSTPAGTCGCFGVSSASSVDTRRKDSLPRFAYYTTGPREQLKNSPHLELLIRNLFHFFQTHCQRRRERRTLNKQAIVNQLLVESNPTTLLPSEYLPVDFDIVTPPTHETPLKRWLGWCPPDEESETEDVPSEQPLVPVSAGNIEIAELPAQETSVHASTLDSEASLAEAHGAVVDTNTAGASSSSFHLPACPGTGLNLITCSYCHNEFHYTCLGWEDIPMYTNGLEYRCETFRQADRDRSTNAKFAEGRKHINHITCLTGLARQFPGYPASSPSPSLTRRRTPTRRTFSQNVNENCGSMGSRINSWPQFKAQLTSHLAGNDILSDLITDLHSHGQKHGDEVKLFIRRKESLHKCIYPDQTEEQQSKEPLQSRDQMTRAKVNSPAPFLRPPAGQDTTLPAPTTPMPRCWYCPGQHCNIDCPRRQPLETRGSFRKNHNVGGGNYNGKPLIVCPIYFHPNPRETRNPGLSVLLCCKLWKGESLPCSERLRAVPCLQLPSSLLPLAGIERGSEKPDTRAPSVLPCSRLPHTPTQPKETAAQPHVLNTPPSLRGRAPFKSADRNFISSKVLTLCQRASVTPTNITATMAHNKAHLGLSGEIILDLQVHNHNFRVPLVASHLRDSTVLGRPWVRELKCVLDCRQLRTTLGGHKGMVVDWEKQIHSDCLFPCPSSLLHLRVYLTPPPRTGPSNYWEKVVNSQPGAELLARTHCSPTSNANSHVKSRQISPHVLPESLWRNPVDHLVLEILPDRLRTRRDTPPSTSARSPAVRPRSSLIPLIALFLAVKHQESHKTTTVCIARVSPAFLSTAKEVPSQDNDLDVAAFPFPPGSIPATPPPPKLVEPIQDRDYATPAILPFLPPPRPSRSSTLAGERESDTELPHERERERQRDRDTELITERDGRTMTTAKIVSVSCWSPESAMANICKTPLPGDTTMSKLRVPFTHAVATKLREAKSRHAQQPDDSNRCQDAGPMLPSITGPMSRVAPLHARHMCYMPERYQEVPWRALTAFRWPATPAAVKRKRGCPAKHRFAKRQCPPPGSASSSDTPSSAWTRSILTADRPGTAHLFNERLEYKPAGAYHCLGVSSASSVDTRRKDSLPKFAYYTAGLRERLKNSPFLGLLVCNLIDKLFHFFQMRSQHGHAGSHKRRHERRVLNKQAIVNHLLMESNPTTLLPSEPENLPVHFNVATAPIHEIPLKHWLGWCPPDEESETEDIHSEQPPVPVSASNIEIPEHPAQETPVHASTVQLSVGKLIMVRHPNTEELPNFCVIKLASGKTIRVQLPMKVVPKQRRERSLANFIPVRQPPRLRRIDPSLSSSRLYGIGPVQLLGSPSYTVRLTSMASTLRIKFGLLLRGMDMEAMGTCTVHVHSSVLTHATLLRSLLEDFAPSGALGAFGASQKQQTIISVATSMRPPPTKNRRLIYLPSHGHVRADKKVTATPQESRAPAAYEVIASEPREEAVNMSAASSRGKKAVLGEAKKLSPVFVGPLKALGCRASSGVQETLQPEEDPPSTSLKKALELAKALLSNNWKMASSEASIPTPQHAEKTGSALNGCRTGMNLHEASFITHELGESTLVGVLTLANKHLISGPAGILVWAVRWTHKTEVSTLVPNEVIQGTLVSRDLLQRESKEVDLVKGCGYRMSDYLCRDLKPCGQLVVDELLQAGGLV</sequence>
<keyword evidence="3" id="KW-0863">Zinc-finger</keyword>
<evidence type="ECO:0000256" key="2">
    <source>
        <dbReference type="ARBA" id="ARBA00022723"/>
    </source>
</evidence>
<gene>
    <name evidence="12" type="ORF">PR048_005437</name>
</gene>
<feature type="region of interest" description="Disordered" evidence="10">
    <location>
        <begin position="1094"/>
        <end position="1116"/>
    </location>
</feature>
<reference evidence="12 13" key="1">
    <citation type="submission" date="2023-02" db="EMBL/GenBank/DDBJ databases">
        <title>LHISI_Scaffold_Assembly.</title>
        <authorList>
            <person name="Stuart O.P."/>
            <person name="Cleave R."/>
            <person name="Magrath M.J.L."/>
            <person name="Mikheyev A.S."/>
        </authorList>
    </citation>
    <scope>NUCLEOTIDE SEQUENCE [LARGE SCALE GENOMIC DNA]</scope>
    <source>
        <strain evidence="12">Daus_M_001</strain>
        <tissue evidence="12">Leg muscle</tissue>
    </source>
</reference>
<comment type="subcellular location">
    <subcellularLocation>
        <location evidence="1">Nucleus</location>
    </subcellularLocation>
</comment>
<keyword evidence="5" id="KW-0805">Transcription regulation</keyword>
<dbReference type="Gene3D" id="3.30.50.10">
    <property type="entry name" value="Erythroid Transcription Factor GATA-1, subunit A"/>
    <property type="match status" value="1"/>
</dbReference>
<evidence type="ECO:0000256" key="3">
    <source>
        <dbReference type="ARBA" id="ARBA00022771"/>
    </source>
</evidence>
<feature type="region of interest" description="Disordered" evidence="10">
    <location>
        <begin position="448"/>
        <end position="494"/>
    </location>
</feature>
<feature type="compositionally biased region" description="Low complexity" evidence="10">
    <location>
        <begin position="448"/>
        <end position="472"/>
    </location>
</feature>
<evidence type="ECO:0000313" key="13">
    <source>
        <dbReference type="Proteomes" id="UP001159363"/>
    </source>
</evidence>
<feature type="compositionally biased region" description="Basic residues" evidence="10">
    <location>
        <begin position="476"/>
        <end position="488"/>
    </location>
</feature>
<name>A0ABQ9I893_9NEOP</name>
<dbReference type="EMBL" id="JARBHB010000002">
    <property type="protein sequence ID" value="KAJ8892856.1"/>
    <property type="molecule type" value="Genomic_DNA"/>
</dbReference>
<keyword evidence="9" id="KW-0539">Nucleus</keyword>
<organism evidence="12 13">
    <name type="scientific">Dryococelus australis</name>
    <dbReference type="NCBI Taxonomy" id="614101"/>
    <lineage>
        <taxon>Eukaryota</taxon>
        <taxon>Metazoa</taxon>
        <taxon>Ecdysozoa</taxon>
        <taxon>Arthropoda</taxon>
        <taxon>Hexapoda</taxon>
        <taxon>Insecta</taxon>
        <taxon>Pterygota</taxon>
        <taxon>Neoptera</taxon>
        <taxon>Polyneoptera</taxon>
        <taxon>Phasmatodea</taxon>
        <taxon>Verophasmatodea</taxon>
        <taxon>Anareolatae</taxon>
        <taxon>Phasmatidae</taxon>
        <taxon>Eurycanthinae</taxon>
        <taxon>Dryococelus</taxon>
    </lineage>
</organism>
<dbReference type="Pfam" id="PF00105">
    <property type="entry name" value="zf-C4"/>
    <property type="match status" value="1"/>
</dbReference>
<feature type="region of interest" description="Disordered" evidence="10">
    <location>
        <begin position="1415"/>
        <end position="1458"/>
    </location>
</feature>
<proteinExistence type="predicted"/>
<dbReference type="InterPro" id="IPR013088">
    <property type="entry name" value="Znf_NHR/GATA"/>
</dbReference>
<evidence type="ECO:0000256" key="1">
    <source>
        <dbReference type="ARBA" id="ARBA00004123"/>
    </source>
</evidence>
<dbReference type="InterPro" id="IPR050274">
    <property type="entry name" value="Nuclear_hormone_rcpt_NR2"/>
</dbReference>
<dbReference type="Proteomes" id="UP001159363">
    <property type="component" value="Chromosome 2"/>
</dbReference>
<feature type="compositionally biased region" description="Basic and acidic residues" evidence="10">
    <location>
        <begin position="1434"/>
        <end position="1458"/>
    </location>
</feature>